<comment type="function">
    <text evidence="7">Specifically dimethylates two adjacent adenosines (A1518 and A1519) in the loop of a conserved hairpin near the 3'-end of 16S rRNA in the 30S particle. May play a critical role in biogenesis of 30S subunits.</text>
</comment>
<dbReference type="Proteomes" id="UP000319908">
    <property type="component" value="Unassembled WGS sequence"/>
</dbReference>
<dbReference type="InterPro" id="IPR029063">
    <property type="entry name" value="SAM-dependent_MTases_sf"/>
</dbReference>
<dbReference type="PANTHER" id="PTHR11727:SF7">
    <property type="entry name" value="DIMETHYLADENOSINE TRANSFERASE-RELATED"/>
    <property type="match status" value="1"/>
</dbReference>
<dbReference type="GO" id="GO:0003723">
    <property type="term" value="F:RNA binding"/>
    <property type="evidence" value="ECO:0007669"/>
    <property type="project" value="UniProtKB-UniRule"/>
</dbReference>
<keyword evidence="1 7" id="KW-0963">Cytoplasm</keyword>
<sequence length="396" mass="43636">MNAPDDVPPTDDPADVPGSPRADESSAESIEPIRLDRDRSRHRRPASITRPTSSTASEPLKSKSKQPASKRSVVDDAPVDTSHAAYIRAKRAQQGPRQTVSYLSERLASAGLRPVSKYGQNFLVDLNLVELIARSAELTKRDLVLEIGTGVGSLTAIMAEQAGAILTVEIDKNLHQLAGEELADYPHVKLIQGDALRNKNSLRSDIMESVRDAKARLPEGGRFMLVANLPYNVATPIISNLLHETPPPDRIVVTIQKELAERMIASPGTKDYGALSVWVQSICHAEIVRVLSPGVFWPRPKVESAIIRLDLDHARREAIPDLVYFHQTVRSLFFHRRKFLRSVVISAFKGRLDKSAVDEVLASLGHGENARAEELDLQQIETLVETLRQAEMAAEG</sequence>
<proteinExistence type="inferred from homology"/>
<dbReference type="SUPFAM" id="SSF53335">
    <property type="entry name" value="S-adenosyl-L-methionine-dependent methyltransferases"/>
    <property type="match status" value="1"/>
</dbReference>
<evidence type="ECO:0000256" key="5">
    <source>
        <dbReference type="ARBA" id="ARBA00022691"/>
    </source>
</evidence>
<keyword evidence="6 7" id="KW-0694">RNA-binding</keyword>
<keyword evidence="2 7" id="KW-0698">rRNA processing</keyword>
<dbReference type="PROSITE" id="PS01131">
    <property type="entry name" value="RRNA_A_DIMETH"/>
    <property type="match status" value="1"/>
</dbReference>
<evidence type="ECO:0000256" key="6">
    <source>
        <dbReference type="ARBA" id="ARBA00022884"/>
    </source>
</evidence>
<evidence type="ECO:0000313" key="12">
    <source>
        <dbReference type="Proteomes" id="UP000319908"/>
    </source>
</evidence>
<evidence type="ECO:0000259" key="10">
    <source>
        <dbReference type="SMART" id="SM00650"/>
    </source>
</evidence>
<feature type="binding site" evidence="7 8">
    <location>
        <position position="169"/>
    </location>
    <ligand>
        <name>S-adenosyl-L-methionine</name>
        <dbReference type="ChEBI" id="CHEBI:59789"/>
    </ligand>
</feature>
<evidence type="ECO:0000256" key="4">
    <source>
        <dbReference type="ARBA" id="ARBA00022679"/>
    </source>
</evidence>
<dbReference type="InterPro" id="IPR020596">
    <property type="entry name" value="rRNA_Ade_Mease_Trfase_CS"/>
</dbReference>
<feature type="region of interest" description="Disordered" evidence="9">
    <location>
        <begin position="1"/>
        <end position="79"/>
    </location>
</feature>
<evidence type="ECO:0000256" key="7">
    <source>
        <dbReference type="HAMAP-Rule" id="MF_00607"/>
    </source>
</evidence>
<dbReference type="InterPro" id="IPR011530">
    <property type="entry name" value="rRNA_adenine_dimethylase"/>
</dbReference>
<keyword evidence="12" id="KW-1185">Reference proteome</keyword>
<feature type="binding site" evidence="7 8">
    <location>
        <position position="228"/>
    </location>
    <ligand>
        <name>S-adenosyl-L-methionine</name>
        <dbReference type="ChEBI" id="CHEBI:59789"/>
    </ligand>
</feature>
<feature type="binding site" evidence="7 8">
    <location>
        <position position="121"/>
    </location>
    <ligand>
        <name>S-adenosyl-L-methionine</name>
        <dbReference type="ChEBI" id="CHEBI:59789"/>
    </ligand>
</feature>
<protein>
    <recommendedName>
        <fullName evidence="7">Ribosomal RNA small subunit methyltransferase A</fullName>
        <ecNumber evidence="7">2.1.1.182</ecNumber>
    </recommendedName>
    <alternativeName>
        <fullName evidence="7">16S rRNA (adenine(1518)-N(6)/adenine(1519)-N(6))-dimethyltransferase</fullName>
    </alternativeName>
    <alternativeName>
        <fullName evidence="7">16S rRNA dimethyladenosine transferase</fullName>
    </alternativeName>
    <alternativeName>
        <fullName evidence="7">16S rRNA dimethylase</fullName>
    </alternativeName>
    <alternativeName>
        <fullName evidence="7">S-adenosylmethionine-6-N', N'-adenosyl(rRNA) dimethyltransferase</fullName>
    </alternativeName>
</protein>
<keyword evidence="4 7" id="KW-0808">Transferase</keyword>
<comment type="caution">
    <text evidence="11">The sequence shown here is derived from an EMBL/GenBank/DDBJ whole genome shotgun (WGS) entry which is preliminary data.</text>
</comment>
<comment type="similarity">
    <text evidence="7">Belongs to the class I-like SAM-binding methyltransferase superfamily. rRNA adenine N(6)-methyltransferase family. RsmA subfamily.</text>
</comment>
<feature type="domain" description="Ribosomal RNA adenine methylase transferase N-terminal" evidence="10">
    <location>
        <begin position="128"/>
        <end position="313"/>
    </location>
</feature>
<comment type="subcellular location">
    <subcellularLocation>
        <location evidence="7">Cytoplasm</location>
    </subcellularLocation>
</comment>
<dbReference type="Gene3D" id="1.10.8.100">
    <property type="entry name" value="Ribosomal RNA adenine dimethylase-like, domain 2"/>
    <property type="match status" value="1"/>
</dbReference>
<keyword evidence="5 7" id="KW-0949">S-adenosyl-L-methionine</keyword>
<evidence type="ECO:0000256" key="3">
    <source>
        <dbReference type="ARBA" id="ARBA00022603"/>
    </source>
</evidence>
<accession>A0A5C6BJ67</accession>
<dbReference type="Gene3D" id="3.40.50.150">
    <property type="entry name" value="Vaccinia Virus protein VP39"/>
    <property type="match status" value="1"/>
</dbReference>
<evidence type="ECO:0000256" key="8">
    <source>
        <dbReference type="PROSITE-ProRule" id="PRU01026"/>
    </source>
</evidence>
<dbReference type="EC" id="2.1.1.182" evidence="7"/>
<dbReference type="HAMAP" id="MF_00607">
    <property type="entry name" value="16SrRNA_methyltr_A"/>
    <property type="match status" value="1"/>
</dbReference>
<comment type="catalytic activity">
    <reaction evidence="7">
        <text>adenosine(1518)/adenosine(1519) in 16S rRNA + 4 S-adenosyl-L-methionine = N(6)-dimethyladenosine(1518)/N(6)-dimethyladenosine(1519) in 16S rRNA + 4 S-adenosyl-L-homocysteine + 4 H(+)</text>
        <dbReference type="Rhea" id="RHEA:19609"/>
        <dbReference type="Rhea" id="RHEA-COMP:10232"/>
        <dbReference type="Rhea" id="RHEA-COMP:10233"/>
        <dbReference type="ChEBI" id="CHEBI:15378"/>
        <dbReference type="ChEBI" id="CHEBI:57856"/>
        <dbReference type="ChEBI" id="CHEBI:59789"/>
        <dbReference type="ChEBI" id="CHEBI:74411"/>
        <dbReference type="ChEBI" id="CHEBI:74493"/>
        <dbReference type="EC" id="2.1.1.182"/>
    </reaction>
</comment>
<dbReference type="EMBL" id="SJPU01000003">
    <property type="protein sequence ID" value="TWU10484.1"/>
    <property type="molecule type" value="Genomic_DNA"/>
</dbReference>
<feature type="binding site" evidence="7 8">
    <location>
        <position position="148"/>
    </location>
    <ligand>
        <name>S-adenosyl-L-methionine</name>
        <dbReference type="ChEBI" id="CHEBI:59789"/>
    </ligand>
</feature>
<dbReference type="InterPro" id="IPR001737">
    <property type="entry name" value="KsgA/Erm"/>
</dbReference>
<keyword evidence="3 7" id="KW-0489">Methyltransferase</keyword>
<evidence type="ECO:0000256" key="9">
    <source>
        <dbReference type="SAM" id="MobiDB-lite"/>
    </source>
</evidence>
<dbReference type="SMART" id="SM00650">
    <property type="entry name" value="rADc"/>
    <property type="match status" value="1"/>
</dbReference>
<evidence type="ECO:0000313" key="11">
    <source>
        <dbReference type="EMBL" id="TWU10484.1"/>
    </source>
</evidence>
<feature type="binding site" evidence="7 8">
    <location>
        <position position="194"/>
    </location>
    <ligand>
        <name>S-adenosyl-L-methionine</name>
        <dbReference type="ChEBI" id="CHEBI:59789"/>
    </ligand>
</feature>
<evidence type="ECO:0000256" key="2">
    <source>
        <dbReference type="ARBA" id="ARBA00022552"/>
    </source>
</evidence>
<evidence type="ECO:0000256" key="1">
    <source>
        <dbReference type="ARBA" id="ARBA00022490"/>
    </source>
</evidence>
<gene>
    <name evidence="7 11" type="primary">rsmA</name>
    <name evidence="7" type="synonym">ksgA</name>
    <name evidence="11" type="ORF">Poly21_43880</name>
</gene>
<dbReference type="GO" id="GO:0052908">
    <property type="term" value="F:16S rRNA (adenine(1518)-N(6)/adenine(1519)-N(6))-dimethyltransferase activity"/>
    <property type="evidence" value="ECO:0007669"/>
    <property type="project" value="UniProtKB-EC"/>
</dbReference>
<dbReference type="InterPro" id="IPR023165">
    <property type="entry name" value="rRNA_Ade_diMease-like_C"/>
</dbReference>
<organism evidence="11 12">
    <name type="scientific">Allorhodopirellula heiligendammensis</name>
    <dbReference type="NCBI Taxonomy" id="2714739"/>
    <lineage>
        <taxon>Bacteria</taxon>
        <taxon>Pseudomonadati</taxon>
        <taxon>Planctomycetota</taxon>
        <taxon>Planctomycetia</taxon>
        <taxon>Pirellulales</taxon>
        <taxon>Pirellulaceae</taxon>
        <taxon>Allorhodopirellula</taxon>
    </lineage>
</organism>
<dbReference type="NCBIfam" id="TIGR00755">
    <property type="entry name" value="ksgA"/>
    <property type="match status" value="1"/>
</dbReference>
<dbReference type="PROSITE" id="PS51689">
    <property type="entry name" value="SAM_RNA_A_N6_MT"/>
    <property type="match status" value="1"/>
</dbReference>
<dbReference type="Pfam" id="PF00398">
    <property type="entry name" value="RrnaAD"/>
    <property type="match status" value="1"/>
</dbReference>
<dbReference type="AlphaFoldDB" id="A0A5C6BJ67"/>
<dbReference type="InterPro" id="IPR020598">
    <property type="entry name" value="rRNA_Ade_methylase_Trfase_N"/>
</dbReference>
<name>A0A5C6BJ67_9BACT</name>
<feature type="binding site" evidence="7 8">
    <location>
        <position position="123"/>
    </location>
    <ligand>
        <name>S-adenosyl-L-methionine</name>
        <dbReference type="ChEBI" id="CHEBI:59789"/>
    </ligand>
</feature>
<reference evidence="11 12" key="1">
    <citation type="journal article" date="2020" name="Antonie Van Leeuwenhoek">
        <title>Rhodopirellula heiligendammensis sp. nov., Rhodopirellula pilleata sp. nov., and Rhodopirellula solitaria sp. nov. isolated from natural or artificial marine surfaces in Northern Germany and California, USA, and emended description of the genus Rhodopirellula.</title>
        <authorList>
            <person name="Kallscheuer N."/>
            <person name="Wiegand S."/>
            <person name="Jogler M."/>
            <person name="Boedeker C."/>
            <person name="Peeters S.H."/>
            <person name="Rast P."/>
            <person name="Heuer A."/>
            <person name="Jetten M.S.M."/>
            <person name="Rohde M."/>
            <person name="Jogler C."/>
        </authorList>
    </citation>
    <scope>NUCLEOTIDE SEQUENCE [LARGE SCALE GENOMIC DNA]</scope>
    <source>
        <strain evidence="11 12">Poly21</strain>
    </source>
</reference>
<dbReference type="PANTHER" id="PTHR11727">
    <property type="entry name" value="DIMETHYLADENOSINE TRANSFERASE"/>
    <property type="match status" value="1"/>
</dbReference>
<dbReference type="GO" id="GO:0005829">
    <property type="term" value="C:cytosol"/>
    <property type="evidence" value="ECO:0007669"/>
    <property type="project" value="TreeGrafter"/>
</dbReference>
<dbReference type="RefSeq" id="WP_302119899.1">
    <property type="nucleotide sequence ID" value="NZ_SJPU01000003.1"/>
</dbReference>